<dbReference type="Pfam" id="PF00153">
    <property type="entry name" value="Mito_carr"/>
    <property type="match status" value="1"/>
</dbReference>
<evidence type="ECO:0000256" key="1">
    <source>
        <dbReference type="ARBA" id="ARBA00004141"/>
    </source>
</evidence>
<name>A0AAE0BX19_9CHLO</name>
<proteinExistence type="predicted"/>
<dbReference type="Gene3D" id="1.50.40.10">
    <property type="entry name" value="Mitochondrial carrier domain"/>
    <property type="match status" value="1"/>
</dbReference>
<evidence type="ECO:0000256" key="3">
    <source>
        <dbReference type="ARBA" id="ARBA00023136"/>
    </source>
</evidence>
<dbReference type="EMBL" id="LGRX02032716">
    <property type="protein sequence ID" value="KAK3243674.1"/>
    <property type="molecule type" value="Genomic_DNA"/>
</dbReference>
<gene>
    <name evidence="5" type="ORF">CYMTET_46686</name>
</gene>
<keyword evidence="3 4" id="KW-0472">Membrane</keyword>
<comment type="caution">
    <text evidence="5">The sequence shown here is derived from an EMBL/GenBank/DDBJ whole genome shotgun (WGS) entry which is preliminary data.</text>
</comment>
<evidence type="ECO:0000313" key="6">
    <source>
        <dbReference type="Proteomes" id="UP001190700"/>
    </source>
</evidence>
<comment type="subcellular location">
    <subcellularLocation>
        <location evidence="1">Membrane</location>
        <topology evidence="1">Multi-pass membrane protein</topology>
    </subcellularLocation>
</comment>
<dbReference type="SUPFAM" id="SSF103506">
    <property type="entry name" value="Mitochondrial carrier"/>
    <property type="match status" value="1"/>
</dbReference>
<dbReference type="GO" id="GO:0016020">
    <property type="term" value="C:membrane"/>
    <property type="evidence" value="ECO:0007669"/>
    <property type="project" value="UniProtKB-SubCell"/>
</dbReference>
<dbReference type="InterPro" id="IPR023395">
    <property type="entry name" value="MCP_dom_sf"/>
</dbReference>
<reference evidence="5 6" key="1">
    <citation type="journal article" date="2015" name="Genome Biol. Evol.">
        <title>Comparative Genomics of a Bacterivorous Green Alga Reveals Evolutionary Causalities and Consequences of Phago-Mixotrophic Mode of Nutrition.</title>
        <authorList>
            <person name="Burns J.A."/>
            <person name="Paasch A."/>
            <person name="Narechania A."/>
            <person name="Kim E."/>
        </authorList>
    </citation>
    <scope>NUCLEOTIDE SEQUENCE [LARGE SCALE GENOMIC DNA]</scope>
    <source>
        <strain evidence="5 6">PLY_AMNH</strain>
    </source>
</reference>
<accession>A0AAE0BX19</accession>
<keyword evidence="2 4" id="KW-0812">Transmembrane</keyword>
<dbReference type="Proteomes" id="UP001190700">
    <property type="component" value="Unassembled WGS sequence"/>
</dbReference>
<keyword evidence="6" id="KW-1185">Reference proteome</keyword>
<dbReference type="AlphaFoldDB" id="A0AAE0BX19"/>
<organism evidence="5 6">
    <name type="scientific">Cymbomonas tetramitiformis</name>
    <dbReference type="NCBI Taxonomy" id="36881"/>
    <lineage>
        <taxon>Eukaryota</taxon>
        <taxon>Viridiplantae</taxon>
        <taxon>Chlorophyta</taxon>
        <taxon>Pyramimonadophyceae</taxon>
        <taxon>Pyramimonadales</taxon>
        <taxon>Pyramimonadaceae</taxon>
        <taxon>Cymbomonas</taxon>
    </lineage>
</organism>
<feature type="transmembrane region" description="Helical" evidence="4">
    <location>
        <begin position="66"/>
        <end position="87"/>
    </location>
</feature>
<evidence type="ECO:0000256" key="2">
    <source>
        <dbReference type="ARBA" id="ARBA00022692"/>
    </source>
</evidence>
<evidence type="ECO:0000256" key="4">
    <source>
        <dbReference type="SAM" id="Phobius"/>
    </source>
</evidence>
<keyword evidence="4" id="KW-1133">Transmembrane helix</keyword>
<sequence>MVRVAAADVTLWLWLLLSSLLLVQPHKLLRSWLLLARLLLGEVAGPWRELTRSLQSHGPQVLFRGLGLRLLTVLPGSSIMMTTYHLVSTLDL</sequence>
<dbReference type="InterPro" id="IPR018108">
    <property type="entry name" value="MCP_transmembrane"/>
</dbReference>
<evidence type="ECO:0000313" key="5">
    <source>
        <dbReference type="EMBL" id="KAK3243674.1"/>
    </source>
</evidence>
<protein>
    <submittedName>
        <fullName evidence="5">Uncharacterized protein</fullName>
    </submittedName>
</protein>